<gene>
    <name evidence="2" type="ORF">FWJ32_03485</name>
</gene>
<name>A0A5D8QHI0_9THEO</name>
<sequence length="246" mass="27235">MGCCNTEMETGCLICGKDLVYLEKPVLKKCEMCGREELTHAHCTDGHYVCDDCHSKDGIEVIKEYCLSTNLKDPMEIAENIMKDPRIPMHGPEHHALVPAVIVTAYKNLTGKADDEDIIEALERGRQIPGGACGYYGACGAGVGVGAAISVIFKATPMTPLKRSKAHLAVAKALEEIGKAGGARCCKRCTRLSIEAAKGFFKEEFNVVFPDDYDVDTCEYTKVNRECLYKCKYRSRRECRKTLFKC</sequence>
<feature type="domain" description="DUF5714" evidence="1">
    <location>
        <begin position="62"/>
        <end position="233"/>
    </location>
</feature>
<keyword evidence="3" id="KW-1185">Reference proteome</keyword>
<reference evidence="2 3" key="1">
    <citation type="submission" date="2019-08" db="EMBL/GenBank/DDBJ databases">
        <title>Calorimonas adulescens gen. nov., sp. nov., an anaerobic thermophilic bacterium from Sakhalin hot spring.</title>
        <authorList>
            <person name="Khomyakova M.A."/>
            <person name="Merkel A.Y."/>
            <person name="Novikov A."/>
            <person name="Bonch-Osmolovskaya E.A."/>
            <person name="Slobodkin A.I."/>
        </authorList>
    </citation>
    <scope>NUCLEOTIDE SEQUENCE [LARGE SCALE GENOMIC DNA]</scope>
    <source>
        <strain evidence="2 3">A05MB</strain>
    </source>
</reference>
<comment type="caution">
    <text evidence="2">The sequence shown here is derived from an EMBL/GenBank/DDBJ whole genome shotgun (WGS) entry which is preliminary data.</text>
</comment>
<evidence type="ECO:0000313" key="3">
    <source>
        <dbReference type="Proteomes" id="UP000322976"/>
    </source>
</evidence>
<protein>
    <submittedName>
        <fullName evidence="2">Radical SAM protein</fullName>
    </submittedName>
</protein>
<proteinExistence type="predicted"/>
<dbReference type="Proteomes" id="UP000322976">
    <property type="component" value="Unassembled WGS sequence"/>
</dbReference>
<evidence type="ECO:0000313" key="2">
    <source>
        <dbReference type="EMBL" id="TZE83023.1"/>
    </source>
</evidence>
<dbReference type="Pfam" id="PF18978">
    <property type="entry name" value="DUF5714"/>
    <property type="match status" value="1"/>
</dbReference>
<dbReference type="InterPro" id="IPR043768">
    <property type="entry name" value="DUF5714"/>
</dbReference>
<organism evidence="2 3">
    <name type="scientific">Calorimonas adulescens</name>
    <dbReference type="NCBI Taxonomy" id="2606906"/>
    <lineage>
        <taxon>Bacteria</taxon>
        <taxon>Bacillati</taxon>
        <taxon>Bacillota</taxon>
        <taxon>Clostridia</taxon>
        <taxon>Thermoanaerobacterales</taxon>
        <taxon>Thermoanaerobacteraceae</taxon>
        <taxon>Calorimonas</taxon>
    </lineage>
</organism>
<dbReference type="AlphaFoldDB" id="A0A5D8QHI0"/>
<evidence type="ECO:0000259" key="1">
    <source>
        <dbReference type="Pfam" id="PF18978"/>
    </source>
</evidence>
<accession>A0A5D8QHI0</accession>
<dbReference type="EMBL" id="VTPS01000003">
    <property type="protein sequence ID" value="TZE83023.1"/>
    <property type="molecule type" value="Genomic_DNA"/>
</dbReference>
<dbReference type="RefSeq" id="WP_149544580.1">
    <property type="nucleotide sequence ID" value="NZ_VTPS01000003.1"/>
</dbReference>